<reference evidence="1" key="1">
    <citation type="submission" date="2016-05" db="EMBL/GenBank/DDBJ databases">
        <authorList>
            <person name="Lavstsen T."/>
            <person name="Jespersen J.S."/>
        </authorList>
    </citation>
    <scope>NUCLEOTIDE SEQUENCE</scope>
    <source>
        <strain evidence="1">CDC69096</strain>
        <plasmid evidence="1">pNPD8_2</plasmid>
    </source>
</reference>
<keyword evidence="1" id="KW-0614">Plasmid</keyword>
<dbReference type="AlphaFoldDB" id="A0A1L7JNR3"/>
<proteinExistence type="predicted"/>
<geneLocation type="plasmid" evidence="1">
    <name>pNPD8_2</name>
</geneLocation>
<sequence>MFFYLLNNIIDNDTYEIIHYKITENNFGLFMFEKIS</sequence>
<gene>
    <name evidence="1" type="ORF">NPD8_3975</name>
</gene>
<evidence type="ECO:0000313" key="1">
    <source>
        <dbReference type="EMBL" id="APU87349.1"/>
    </source>
</evidence>
<dbReference type="EMBL" id="CP015723">
    <property type="protein sequence ID" value="APU87349.1"/>
    <property type="molecule type" value="Genomic_DNA"/>
</dbReference>
<organism evidence="1">
    <name type="scientific">Clostridium botulinum</name>
    <dbReference type="NCBI Taxonomy" id="1491"/>
    <lineage>
        <taxon>Bacteria</taxon>
        <taxon>Bacillati</taxon>
        <taxon>Bacillota</taxon>
        <taxon>Clostridia</taxon>
        <taxon>Eubacteriales</taxon>
        <taxon>Clostridiaceae</taxon>
        <taxon>Clostridium</taxon>
    </lineage>
</organism>
<accession>A0A1L7JNR3</accession>
<name>A0A1L7JNR3_CLOBO</name>
<protein>
    <submittedName>
        <fullName evidence="1">Putative Cpp50 domain protein</fullName>
    </submittedName>
</protein>